<dbReference type="EMBL" id="CAJGYO010000018">
    <property type="protein sequence ID" value="CAD6337155.1"/>
    <property type="molecule type" value="Genomic_DNA"/>
</dbReference>
<dbReference type="AlphaFoldDB" id="A0A811S416"/>
<dbReference type="Proteomes" id="UP000604825">
    <property type="component" value="Unassembled WGS sequence"/>
</dbReference>
<organism evidence="1 2">
    <name type="scientific">Miscanthus lutarioriparius</name>
    <dbReference type="NCBI Taxonomy" id="422564"/>
    <lineage>
        <taxon>Eukaryota</taxon>
        <taxon>Viridiplantae</taxon>
        <taxon>Streptophyta</taxon>
        <taxon>Embryophyta</taxon>
        <taxon>Tracheophyta</taxon>
        <taxon>Spermatophyta</taxon>
        <taxon>Magnoliopsida</taxon>
        <taxon>Liliopsida</taxon>
        <taxon>Poales</taxon>
        <taxon>Poaceae</taxon>
        <taxon>PACMAD clade</taxon>
        <taxon>Panicoideae</taxon>
        <taxon>Andropogonodae</taxon>
        <taxon>Andropogoneae</taxon>
        <taxon>Saccharinae</taxon>
        <taxon>Miscanthus</taxon>
    </lineage>
</organism>
<keyword evidence="2" id="KW-1185">Reference proteome</keyword>
<evidence type="ECO:0000313" key="1">
    <source>
        <dbReference type="EMBL" id="CAD6337155.1"/>
    </source>
</evidence>
<sequence length="87" mass="8801">MASGTSTAGTGLVPRAIGVAVCSELEVHLGIADRVLAEFVVNLDRASASAASFAAALRDQGVELPDYLVRSLHAVITAIPVINGGAE</sequence>
<comment type="caution">
    <text evidence="1">The sequence shown here is derived from an EMBL/GenBank/DDBJ whole genome shotgun (WGS) entry which is preliminary data.</text>
</comment>
<proteinExistence type="predicted"/>
<dbReference type="OrthoDB" id="694057at2759"/>
<accession>A0A811S416</accession>
<protein>
    <submittedName>
        <fullName evidence="1">Uncharacterized protein</fullName>
    </submittedName>
</protein>
<reference evidence="1" key="1">
    <citation type="submission" date="2020-10" db="EMBL/GenBank/DDBJ databases">
        <authorList>
            <person name="Han B."/>
            <person name="Lu T."/>
            <person name="Zhao Q."/>
            <person name="Huang X."/>
            <person name="Zhao Y."/>
        </authorList>
    </citation>
    <scope>NUCLEOTIDE SEQUENCE</scope>
</reference>
<name>A0A811S416_9POAL</name>
<gene>
    <name evidence="1" type="ORF">NCGR_LOCUS61253</name>
</gene>
<evidence type="ECO:0000313" key="2">
    <source>
        <dbReference type="Proteomes" id="UP000604825"/>
    </source>
</evidence>